<dbReference type="InterPro" id="IPR000835">
    <property type="entry name" value="HTH_MarR-typ"/>
</dbReference>
<dbReference type="HOGENOM" id="CLU_083287_1_1_11"/>
<dbReference type="GO" id="GO:0006950">
    <property type="term" value="P:response to stress"/>
    <property type="evidence" value="ECO:0007669"/>
    <property type="project" value="TreeGrafter"/>
</dbReference>
<evidence type="ECO:0000313" key="4">
    <source>
        <dbReference type="Proteomes" id="UP000007962"/>
    </source>
</evidence>
<dbReference type="AlphaFoldDB" id="C5C376"/>
<name>C5C376_BEUC1</name>
<feature type="region of interest" description="Disordered" evidence="1">
    <location>
        <begin position="1"/>
        <end position="25"/>
    </location>
</feature>
<dbReference type="Proteomes" id="UP000007962">
    <property type="component" value="Chromosome"/>
</dbReference>
<reference evidence="3 4" key="1">
    <citation type="journal article" date="2009" name="Stand. Genomic Sci.">
        <title>Complete genome sequence of Beutenbergia cavernae type strain (HKI 0122).</title>
        <authorList>
            <person name="Land M."/>
            <person name="Pukall R."/>
            <person name="Abt B."/>
            <person name="Goker M."/>
            <person name="Rohde M."/>
            <person name="Glavina Del Rio T."/>
            <person name="Tice H."/>
            <person name="Copeland A."/>
            <person name="Cheng J.F."/>
            <person name="Lucas S."/>
            <person name="Chen F."/>
            <person name="Nolan M."/>
            <person name="Bruce D."/>
            <person name="Goodwin L."/>
            <person name="Pitluck S."/>
            <person name="Ivanova N."/>
            <person name="Mavromatis K."/>
            <person name="Ovchinnikova G."/>
            <person name="Pati A."/>
            <person name="Chen A."/>
            <person name="Palaniappan K."/>
            <person name="Hauser L."/>
            <person name="Chang Y.J."/>
            <person name="Jefferies C.C."/>
            <person name="Saunders E."/>
            <person name="Brettin T."/>
            <person name="Detter J.C."/>
            <person name="Han C."/>
            <person name="Chain P."/>
            <person name="Bristow J."/>
            <person name="Eisen J.A."/>
            <person name="Markowitz V."/>
            <person name="Hugenholtz P."/>
            <person name="Kyrpides N.C."/>
            <person name="Klenk H.P."/>
            <person name="Lapidus A."/>
        </authorList>
    </citation>
    <scope>NUCLEOTIDE SEQUENCE [LARGE SCALE GENOMIC DNA]</scope>
    <source>
        <strain evidence="4">ATCC BAA-8 / DSM 12333 / NBRC 16432</strain>
    </source>
</reference>
<dbReference type="OrthoDB" id="162531at2"/>
<accession>C5C376</accession>
<gene>
    <name evidence="3" type="ordered locus">Bcav_1519</name>
</gene>
<dbReference type="STRING" id="471853.Bcav_1519"/>
<evidence type="ECO:0000256" key="1">
    <source>
        <dbReference type="SAM" id="MobiDB-lite"/>
    </source>
</evidence>
<dbReference type="EMBL" id="CP001618">
    <property type="protein sequence ID" value="ACQ79775.1"/>
    <property type="molecule type" value="Genomic_DNA"/>
</dbReference>
<protein>
    <submittedName>
        <fullName evidence="3">Transcriptional regulator, MarR family</fullName>
    </submittedName>
</protein>
<proteinExistence type="predicted"/>
<dbReference type="PANTHER" id="PTHR33164:SF106">
    <property type="entry name" value="TRANSCRIPTIONAL REGULATORY PROTEIN"/>
    <property type="match status" value="1"/>
</dbReference>
<sequence length="180" mass="18346">MTKSPDDGSAGVPGSRGAPGAPDAAARLGTDLSDAVVLFHEALGSLLGLSAADNKALGIVRREGPMSASELATRTGLTAGAITGLVDRLEGAGLAQRTRDAADRRRLVISATATASPEVAVAIGGLQSGMAEVTSHFTPEQLLVVAEWVDRTSAVLREQAAAIARQRQESAGRPERGPTV</sequence>
<dbReference type="KEGG" id="bcv:Bcav_1519"/>
<dbReference type="eggNOG" id="COG1846">
    <property type="taxonomic scope" value="Bacteria"/>
</dbReference>
<dbReference type="RefSeq" id="WP_015882015.1">
    <property type="nucleotide sequence ID" value="NC_012669.1"/>
</dbReference>
<dbReference type="InterPro" id="IPR039422">
    <property type="entry name" value="MarR/SlyA-like"/>
</dbReference>
<dbReference type="PANTHER" id="PTHR33164">
    <property type="entry name" value="TRANSCRIPTIONAL REGULATOR, MARR FAMILY"/>
    <property type="match status" value="1"/>
</dbReference>
<dbReference type="InterPro" id="IPR036390">
    <property type="entry name" value="WH_DNA-bd_sf"/>
</dbReference>
<dbReference type="PRINTS" id="PR00598">
    <property type="entry name" value="HTHMARR"/>
</dbReference>
<dbReference type="InterPro" id="IPR036388">
    <property type="entry name" value="WH-like_DNA-bd_sf"/>
</dbReference>
<dbReference type="Gene3D" id="1.10.10.10">
    <property type="entry name" value="Winged helix-like DNA-binding domain superfamily/Winged helix DNA-binding domain"/>
    <property type="match status" value="1"/>
</dbReference>
<dbReference type="SMART" id="SM00347">
    <property type="entry name" value="HTH_MARR"/>
    <property type="match status" value="1"/>
</dbReference>
<dbReference type="GO" id="GO:0003700">
    <property type="term" value="F:DNA-binding transcription factor activity"/>
    <property type="evidence" value="ECO:0007669"/>
    <property type="project" value="InterPro"/>
</dbReference>
<dbReference type="SUPFAM" id="SSF46785">
    <property type="entry name" value="Winged helix' DNA-binding domain"/>
    <property type="match status" value="1"/>
</dbReference>
<keyword evidence="4" id="KW-1185">Reference proteome</keyword>
<evidence type="ECO:0000313" key="3">
    <source>
        <dbReference type="EMBL" id="ACQ79775.1"/>
    </source>
</evidence>
<feature type="compositionally biased region" description="Low complexity" evidence="1">
    <location>
        <begin position="13"/>
        <end position="25"/>
    </location>
</feature>
<organism evidence="3 4">
    <name type="scientific">Beutenbergia cavernae (strain ATCC BAA-8 / DSM 12333 / CCUG 43141 / JCM 11478 / NBRC 16432 / NCIMB 13614 / HKI 0122)</name>
    <dbReference type="NCBI Taxonomy" id="471853"/>
    <lineage>
        <taxon>Bacteria</taxon>
        <taxon>Bacillati</taxon>
        <taxon>Actinomycetota</taxon>
        <taxon>Actinomycetes</taxon>
        <taxon>Micrococcales</taxon>
        <taxon>Beutenbergiaceae</taxon>
        <taxon>Beutenbergia</taxon>
    </lineage>
</organism>
<dbReference type="PROSITE" id="PS50995">
    <property type="entry name" value="HTH_MARR_2"/>
    <property type="match status" value="1"/>
</dbReference>
<feature type="domain" description="HTH marR-type" evidence="2">
    <location>
        <begin position="25"/>
        <end position="154"/>
    </location>
</feature>
<evidence type="ECO:0000259" key="2">
    <source>
        <dbReference type="PROSITE" id="PS50995"/>
    </source>
</evidence>
<dbReference type="Pfam" id="PF01047">
    <property type="entry name" value="MarR"/>
    <property type="match status" value="1"/>
</dbReference>